<dbReference type="SUPFAM" id="SSF89155">
    <property type="entry name" value="TorD-like"/>
    <property type="match status" value="1"/>
</dbReference>
<dbReference type="PANTHER" id="PTHR34227">
    <property type="entry name" value="CHAPERONE PROTEIN YCDY"/>
    <property type="match status" value="1"/>
</dbReference>
<dbReference type="InterPro" id="IPR036411">
    <property type="entry name" value="TorD-like_sf"/>
</dbReference>
<dbReference type="PANTHER" id="PTHR34227:SF11">
    <property type="entry name" value="CHAPERONE PROTEIN TORD"/>
    <property type="match status" value="1"/>
</dbReference>
<dbReference type="InterPro" id="IPR020945">
    <property type="entry name" value="DMSO/NO3_reduct_chaperone"/>
</dbReference>
<dbReference type="Gene3D" id="1.10.3480.10">
    <property type="entry name" value="TorD-like"/>
    <property type="match status" value="1"/>
</dbReference>
<accession>A0A098B696</accession>
<name>A0A098B696_DESHA</name>
<gene>
    <name evidence="2" type="ORF">DPCES_4001</name>
</gene>
<protein>
    <submittedName>
        <fullName evidence="2">Cytoplasmic chaperone TorD protein</fullName>
    </submittedName>
</protein>
<dbReference type="PATRIC" id="fig|49338.4.peg.4299"/>
<keyword evidence="1" id="KW-0143">Chaperone</keyword>
<dbReference type="AlphaFoldDB" id="A0A098B696"/>
<evidence type="ECO:0000313" key="2">
    <source>
        <dbReference type="EMBL" id="CDX03887.1"/>
    </source>
</evidence>
<dbReference type="Pfam" id="PF02613">
    <property type="entry name" value="Nitrate_red_del"/>
    <property type="match status" value="1"/>
</dbReference>
<dbReference type="InterPro" id="IPR050289">
    <property type="entry name" value="TorD/DmsD_chaperones"/>
</dbReference>
<proteinExistence type="predicted"/>
<organism evidence="2">
    <name type="scientific">Desulfitobacterium hafniense</name>
    <name type="common">Desulfitobacterium frappieri</name>
    <dbReference type="NCBI Taxonomy" id="49338"/>
    <lineage>
        <taxon>Bacteria</taxon>
        <taxon>Bacillati</taxon>
        <taxon>Bacillota</taxon>
        <taxon>Clostridia</taxon>
        <taxon>Eubacteriales</taxon>
        <taxon>Desulfitobacteriaceae</taxon>
        <taxon>Desulfitobacterium</taxon>
    </lineage>
</organism>
<dbReference type="EMBL" id="LK996017">
    <property type="protein sequence ID" value="CDX03887.1"/>
    <property type="molecule type" value="Genomic_DNA"/>
</dbReference>
<evidence type="ECO:0000256" key="1">
    <source>
        <dbReference type="ARBA" id="ARBA00023186"/>
    </source>
</evidence>
<sequence length="229" mass="26388">MMYTWPEVWKLRTELYKFLGNCLLEPLSASTTKTFDGKVWESFPLEPANRQMDSGLEQLRKCTEGLKIMPPNEARQEVMVEYTILFLGPGRPKAPPWESVYRTEGQLLFSRTTYEVRKILADNGLEMVEKNHQPEDHIGIELLALALMSENVQDVQERKEQKTRIGRQASFIDEHLLSWIPGLCQDAKQNGSLGYYGGLIELIWGILLWDRELLQEFLAQDEDLADILG</sequence>
<dbReference type="RefSeq" id="WP_011461331.1">
    <property type="nucleotide sequence ID" value="NZ_LK996017.1"/>
</dbReference>
<reference evidence="2" key="1">
    <citation type="submission" date="2014-07" db="EMBL/GenBank/DDBJ databases">
        <authorList>
            <person name="Hornung V.Bastian."/>
        </authorList>
    </citation>
    <scope>NUCLEOTIDE SEQUENCE</scope>
    <source>
        <strain evidence="2">PCE-S</strain>
    </source>
</reference>